<comment type="caution">
    <text evidence="2">The sequence shown here is derived from an EMBL/GenBank/DDBJ whole genome shotgun (WGS) entry which is preliminary data.</text>
</comment>
<dbReference type="Proteomes" id="UP000256977">
    <property type="component" value="Unassembled WGS sequence"/>
</dbReference>
<organism evidence="2 3">
    <name type="scientific">Cohnella phaseoli</name>
    <dbReference type="NCBI Taxonomy" id="456490"/>
    <lineage>
        <taxon>Bacteria</taxon>
        <taxon>Bacillati</taxon>
        <taxon>Bacillota</taxon>
        <taxon>Bacilli</taxon>
        <taxon>Bacillales</taxon>
        <taxon>Paenibacillaceae</taxon>
        <taxon>Cohnella</taxon>
    </lineage>
</organism>
<evidence type="ECO:0000259" key="1">
    <source>
        <dbReference type="Pfam" id="PF22790"/>
    </source>
</evidence>
<feature type="domain" description="YkoP-like" evidence="1">
    <location>
        <begin position="15"/>
        <end position="168"/>
    </location>
</feature>
<gene>
    <name evidence="2" type="ORF">DFP98_115105</name>
</gene>
<proteinExistence type="predicted"/>
<protein>
    <recommendedName>
        <fullName evidence="1">YkoP-like domain-containing protein</fullName>
    </recommendedName>
</protein>
<dbReference type="AlphaFoldDB" id="A0A3D9JND2"/>
<keyword evidence="3" id="KW-1185">Reference proteome</keyword>
<evidence type="ECO:0000313" key="2">
    <source>
        <dbReference type="EMBL" id="RED75490.1"/>
    </source>
</evidence>
<sequence length="202" mass="22500">MARLMAMTSDYTLEAGMCKLLVKKHKGAAFVCEDGTRIEKGDRVGELHLNNRLVLELTGEHGADRAALRTARLVRSSLRELGEALERRPELGNVKALVGVTLLHRGLTHGLGFEQRPLPSKLFERATAAYLKLLLRFLHPEGLNRSGRSREKLTPVMLVCTRANLLAKFPKREEAHELQGTSDRFFIKSSDCSPADPYISAL</sequence>
<dbReference type="InterPro" id="IPR054467">
    <property type="entry name" value="YkoP-like_dom"/>
</dbReference>
<dbReference type="Pfam" id="PF22790">
    <property type="entry name" value="YkoP"/>
    <property type="match status" value="1"/>
</dbReference>
<name>A0A3D9JND2_9BACL</name>
<evidence type="ECO:0000313" key="3">
    <source>
        <dbReference type="Proteomes" id="UP000256977"/>
    </source>
</evidence>
<reference evidence="2 3" key="1">
    <citation type="submission" date="2018-07" db="EMBL/GenBank/DDBJ databases">
        <title>Genomic Encyclopedia of Type Strains, Phase III (KMG-III): the genomes of soil and plant-associated and newly described type strains.</title>
        <authorList>
            <person name="Whitman W."/>
        </authorList>
    </citation>
    <scope>NUCLEOTIDE SEQUENCE [LARGE SCALE GENOMIC DNA]</scope>
    <source>
        <strain evidence="2 3">CECT 7287</strain>
    </source>
</reference>
<dbReference type="EMBL" id="QRDZ01000015">
    <property type="protein sequence ID" value="RED75490.1"/>
    <property type="molecule type" value="Genomic_DNA"/>
</dbReference>
<accession>A0A3D9JND2</accession>